<dbReference type="GO" id="GO:0005737">
    <property type="term" value="C:cytoplasm"/>
    <property type="evidence" value="ECO:0007669"/>
    <property type="project" value="TreeGrafter"/>
</dbReference>
<feature type="region of interest" description="Disordered" evidence="2">
    <location>
        <begin position="23"/>
        <end position="47"/>
    </location>
</feature>
<evidence type="ECO:0000313" key="4">
    <source>
        <dbReference type="EMBL" id="RCL42564.1"/>
    </source>
</evidence>
<dbReference type="Pfam" id="PF03951">
    <property type="entry name" value="Gln-synt_N"/>
    <property type="match status" value="1"/>
</dbReference>
<evidence type="ECO:0000259" key="3">
    <source>
        <dbReference type="Pfam" id="PF03951"/>
    </source>
</evidence>
<dbReference type="GO" id="GO:0004356">
    <property type="term" value="F:glutamine synthetase activity"/>
    <property type="evidence" value="ECO:0007669"/>
    <property type="project" value="InterPro"/>
</dbReference>
<dbReference type="InterPro" id="IPR050292">
    <property type="entry name" value="Glutamine_Synthetase"/>
</dbReference>
<reference evidence="4 5" key="1">
    <citation type="journal article" date="2018" name="Microbiome">
        <title>Fine metagenomic profile of the Mediterranean stratified and mixed water columns revealed by assembly and recruitment.</title>
        <authorList>
            <person name="Haro-Moreno J.M."/>
            <person name="Lopez-Perez M."/>
            <person name="De La Torre J.R."/>
            <person name="Picazo A."/>
            <person name="Camacho A."/>
            <person name="Rodriguez-Valera F."/>
        </authorList>
    </citation>
    <scope>NUCLEOTIDE SEQUENCE [LARGE SCALE GENOMIC DNA]</scope>
    <source>
        <strain evidence="4">MED-G82</strain>
    </source>
</reference>
<dbReference type="PANTHER" id="PTHR20852:SF57">
    <property type="entry name" value="GLUTAMINE SYNTHETASE 2 CYTOPLASMIC"/>
    <property type="match status" value="1"/>
</dbReference>
<protein>
    <submittedName>
        <fullName evidence="4">Glutamine synthetase</fullName>
    </submittedName>
</protein>
<sequence length="122" mass="13695">MNTYEYIWLDGYTPEANMRSKVKATDEDTAPDWSFDGSSTQQAEGGSSDCLLLPVQTYENSNGHDLVMTQVQSADHTTHPSNFRAAAAEVVTDEWWFGFEQEFFFTDPNTGEPLGWEDGTPK</sequence>
<feature type="compositionally biased region" description="Polar residues" evidence="2">
    <location>
        <begin position="36"/>
        <end position="45"/>
    </location>
</feature>
<dbReference type="EMBL" id="QOPE01000003">
    <property type="protein sequence ID" value="RCL42564.1"/>
    <property type="molecule type" value="Genomic_DNA"/>
</dbReference>
<dbReference type="Gene3D" id="3.30.590.10">
    <property type="entry name" value="Glutamine synthetase/guanido kinase, catalytic domain"/>
    <property type="match status" value="1"/>
</dbReference>
<organism evidence="4 5">
    <name type="scientific">SAR86 cluster bacterium</name>
    <dbReference type="NCBI Taxonomy" id="2030880"/>
    <lineage>
        <taxon>Bacteria</taxon>
        <taxon>Pseudomonadati</taxon>
        <taxon>Pseudomonadota</taxon>
        <taxon>Gammaproteobacteria</taxon>
        <taxon>SAR86 cluster</taxon>
    </lineage>
</organism>
<evidence type="ECO:0000256" key="1">
    <source>
        <dbReference type="ARBA" id="ARBA00003117"/>
    </source>
</evidence>
<dbReference type="AlphaFoldDB" id="A0A368C0C4"/>
<dbReference type="GO" id="GO:0006542">
    <property type="term" value="P:glutamine biosynthetic process"/>
    <property type="evidence" value="ECO:0007669"/>
    <property type="project" value="InterPro"/>
</dbReference>
<feature type="domain" description="GS beta-grasp" evidence="3">
    <location>
        <begin position="4"/>
        <end position="56"/>
    </location>
</feature>
<evidence type="ECO:0000256" key="2">
    <source>
        <dbReference type="SAM" id="MobiDB-lite"/>
    </source>
</evidence>
<gene>
    <name evidence="4" type="ORF">DBW96_00790</name>
</gene>
<proteinExistence type="predicted"/>
<dbReference type="InterPro" id="IPR036651">
    <property type="entry name" value="Gln_synt_N_sf"/>
</dbReference>
<evidence type="ECO:0000313" key="5">
    <source>
        <dbReference type="Proteomes" id="UP000253307"/>
    </source>
</evidence>
<dbReference type="PANTHER" id="PTHR20852">
    <property type="entry name" value="GLUTAMINE SYNTHETASE"/>
    <property type="match status" value="1"/>
</dbReference>
<dbReference type="InterPro" id="IPR008147">
    <property type="entry name" value="Gln_synt_N"/>
</dbReference>
<feature type="non-terminal residue" evidence="4">
    <location>
        <position position="122"/>
    </location>
</feature>
<dbReference type="PROSITE" id="PS00180">
    <property type="entry name" value="GLNA_1"/>
    <property type="match status" value="1"/>
</dbReference>
<dbReference type="Gene3D" id="3.10.20.70">
    <property type="entry name" value="Glutamine synthetase, N-terminal domain"/>
    <property type="match status" value="1"/>
</dbReference>
<name>A0A368C0C4_9GAMM</name>
<comment type="function">
    <text evidence="1">Catalyzes the ATP-dependent biosynthesis of glutamine from glutamate and ammonia.</text>
</comment>
<accession>A0A368C0C4</accession>
<dbReference type="InterPro" id="IPR027302">
    <property type="entry name" value="Gln_synth_N_conserv_site"/>
</dbReference>
<comment type="caution">
    <text evidence="4">The sequence shown here is derived from an EMBL/GenBank/DDBJ whole genome shotgun (WGS) entry which is preliminary data.</text>
</comment>
<dbReference type="Proteomes" id="UP000253307">
    <property type="component" value="Unassembled WGS sequence"/>
</dbReference>